<dbReference type="InterPro" id="IPR011044">
    <property type="entry name" value="Quino_amine_DH_bsu"/>
</dbReference>
<dbReference type="AlphaFoldDB" id="A0A1T1HDR7"/>
<dbReference type="PANTHER" id="PTHR47197">
    <property type="entry name" value="PROTEIN NIRF"/>
    <property type="match status" value="1"/>
</dbReference>
<proteinExistence type="predicted"/>
<comment type="caution">
    <text evidence="1">The sequence shown here is derived from an EMBL/GenBank/DDBJ whole genome shotgun (WGS) entry which is preliminary data.</text>
</comment>
<dbReference type="RefSeq" id="WP_078319221.1">
    <property type="nucleotide sequence ID" value="NZ_FXTS01000002.1"/>
</dbReference>
<dbReference type="SUPFAM" id="SSF50969">
    <property type="entry name" value="YVTN repeat-like/Quinoprotein amine dehydrogenase"/>
    <property type="match status" value="1"/>
</dbReference>
<sequence>MIKPVFSRLTGAVRTAALGSLLGAGAVLTGCAGMPGADNGGMTEMKAGGHEYMLTVTRPNKLHVVDTETDKLLHSCDVPGTFGNGSIAISPDGRTAYVLSNMMEDVYGIDITNCEVTFSAKQSYANVQVKTFISLAVSADGKELYTVQNPVRKHIDRFETMPPRLAVYNTDAGLNVLPDRTFPVDRRITKIAAMENGEVILGGGDIKAINPDNGKTRLITPLQNWERAPDKWVPPDAFAMHSMGEHVGEFIMPYFTIRWNGEPGDESKADFLWGHVRIDLKNGDVESIETVPFEFIVFNWVTDPNNKDVMFGSFNQLSKHNLKTGKTLGVHGMEHTYYNINMTQDGQKIYVGGAGNTISVHEPDNLERIGYIQMPGDMSTSDLRLSVLE</sequence>
<gene>
    <name evidence="1" type="ORF">BTA35_0207695</name>
</gene>
<accession>A0A1T1HDR7</accession>
<name>A0A1T1HDR7_OCELI</name>
<dbReference type="EMBL" id="MTSD02000002">
    <property type="protein sequence ID" value="OOV87870.1"/>
    <property type="molecule type" value="Genomic_DNA"/>
</dbReference>
<evidence type="ECO:0000313" key="1">
    <source>
        <dbReference type="EMBL" id="OOV87870.1"/>
    </source>
</evidence>
<protein>
    <submittedName>
        <fullName evidence="1">Quinohemoprotein amine dehydrogenase subunit beta</fullName>
    </submittedName>
</protein>
<dbReference type="STRING" id="966.BTA35_0207695"/>
<dbReference type="NCBIfam" id="TIGR03907">
    <property type="entry name" value="QH_beta"/>
    <property type="match status" value="1"/>
</dbReference>
<keyword evidence="2" id="KW-1185">Reference proteome</keyword>
<organism evidence="1 2">
    <name type="scientific">Oceanospirillum linum</name>
    <dbReference type="NCBI Taxonomy" id="966"/>
    <lineage>
        <taxon>Bacteria</taxon>
        <taxon>Pseudomonadati</taxon>
        <taxon>Pseudomonadota</taxon>
        <taxon>Gammaproteobacteria</taxon>
        <taxon>Oceanospirillales</taxon>
        <taxon>Oceanospirillaceae</taxon>
        <taxon>Oceanospirillum</taxon>
    </lineage>
</organism>
<dbReference type="PANTHER" id="PTHR47197:SF3">
    <property type="entry name" value="DIHYDRO-HEME D1 DEHYDROGENASE"/>
    <property type="match status" value="1"/>
</dbReference>
<dbReference type="PROSITE" id="PS51257">
    <property type="entry name" value="PROKAR_LIPOPROTEIN"/>
    <property type="match status" value="1"/>
</dbReference>
<evidence type="ECO:0000313" key="2">
    <source>
        <dbReference type="Proteomes" id="UP000190064"/>
    </source>
</evidence>
<dbReference type="InterPro" id="IPR023879">
    <property type="entry name" value="QH-AmDH_bsu"/>
</dbReference>
<dbReference type="InterPro" id="IPR015943">
    <property type="entry name" value="WD40/YVTN_repeat-like_dom_sf"/>
</dbReference>
<dbReference type="Gene3D" id="2.130.10.10">
    <property type="entry name" value="YVTN repeat-like/Quinoprotein amine dehydrogenase"/>
    <property type="match status" value="1"/>
</dbReference>
<dbReference type="Proteomes" id="UP000190064">
    <property type="component" value="Unassembled WGS sequence"/>
</dbReference>
<dbReference type="InterPro" id="IPR051200">
    <property type="entry name" value="Host-pathogen_enzymatic-act"/>
</dbReference>
<reference evidence="1" key="1">
    <citation type="submission" date="2017-02" db="EMBL/GenBank/DDBJ databases">
        <title>Draft Genome Sequence of the Salt Water Bacterium Oceanospirillum linum ATCC 11336.</title>
        <authorList>
            <person name="Trachtenberg A.M."/>
            <person name="Carney J.G."/>
            <person name="Linnane J.D."/>
            <person name="Rheaume B.A."/>
            <person name="Pitts N.L."/>
            <person name="Mykles D.L."/>
            <person name="Maclea K.S."/>
        </authorList>
    </citation>
    <scope>NUCLEOTIDE SEQUENCE [LARGE SCALE GENOMIC DNA]</scope>
    <source>
        <strain evidence="1">ATCC 11336</strain>
    </source>
</reference>